<reference evidence="11" key="2">
    <citation type="journal article" date="2022" name="Hortic Res">
        <title>The genome of Dioscorea zingiberensis sheds light on the biosynthesis, origin and evolution of the medicinally important diosgenin saponins.</title>
        <authorList>
            <person name="Li Y."/>
            <person name="Tan C."/>
            <person name="Li Z."/>
            <person name="Guo J."/>
            <person name="Li S."/>
            <person name="Chen X."/>
            <person name="Wang C."/>
            <person name="Dai X."/>
            <person name="Yang H."/>
            <person name="Song W."/>
            <person name="Hou L."/>
            <person name="Xu J."/>
            <person name="Tong Z."/>
            <person name="Xu A."/>
            <person name="Yuan X."/>
            <person name="Wang W."/>
            <person name="Yang Q."/>
            <person name="Chen L."/>
            <person name="Sun Z."/>
            <person name="Wang K."/>
            <person name="Pan B."/>
            <person name="Chen J."/>
            <person name="Bao Y."/>
            <person name="Liu F."/>
            <person name="Qi X."/>
            <person name="Gang D.R."/>
            <person name="Wen J."/>
            <person name="Li J."/>
        </authorList>
    </citation>
    <scope>NUCLEOTIDE SEQUENCE</scope>
    <source>
        <strain evidence="11">Dzin_1.0</strain>
    </source>
</reference>
<keyword evidence="6" id="KW-0333">Golgi apparatus</keyword>
<dbReference type="GO" id="GO:1990538">
    <property type="term" value="F:xylan O-acetyltransferase activity"/>
    <property type="evidence" value="ECO:0007669"/>
    <property type="project" value="UniProtKB-ARBA"/>
</dbReference>
<dbReference type="Pfam" id="PF14416">
    <property type="entry name" value="PMR5N"/>
    <property type="match status" value="1"/>
</dbReference>
<dbReference type="PANTHER" id="PTHR32285">
    <property type="entry name" value="PROTEIN TRICHOME BIREFRINGENCE-LIKE 9-RELATED"/>
    <property type="match status" value="1"/>
</dbReference>
<dbReference type="InterPro" id="IPR026057">
    <property type="entry name" value="TBL_C"/>
</dbReference>
<evidence type="ECO:0000256" key="3">
    <source>
        <dbReference type="ARBA" id="ARBA00022692"/>
    </source>
</evidence>
<comment type="similarity">
    <text evidence="2">Belongs to the PC-esterase family. TBL subfamily.</text>
</comment>
<dbReference type="Proteomes" id="UP001085076">
    <property type="component" value="Miscellaneous, Linkage group lg09"/>
</dbReference>
<keyword evidence="5 8" id="KW-1133">Transmembrane helix</keyword>
<reference evidence="11" key="1">
    <citation type="submission" date="2021-03" db="EMBL/GenBank/DDBJ databases">
        <authorList>
            <person name="Li Z."/>
            <person name="Yang C."/>
        </authorList>
    </citation>
    <scope>NUCLEOTIDE SEQUENCE</scope>
    <source>
        <strain evidence="11">Dzin_1.0</strain>
        <tissue evidence="11">Leaf</tissue>
    </source>
</reference>
<evidence type="ECO:0000256" key="1">
    <source>
        <dbReference type="ARBA" id="ARBA00004323"/>
    </source>
</evidence>
<dbReference type="InterPro" id="IPR029962">
    <property type="entry name" value="TBL"/>
</dbReference>
<evidence type="ECO:0000259" key="9">
    <source>
        <dbReference type="Pfam" id="PF13839"/>
    </source>
</evidence>
<dbReference type="GO" id="GO:0000139">
    <property type="term" value="C:Golgi membrane"/>
    <property type="evidence" value="ECO:0007669"/>
    <property type="project" value="UniProtKB-SubCell"/>
</dbReference>
<evidence type="ECO:0000256" key="8">
    <source>
        <dbReference type="SAM" id="Phobius"/>
    </source>
</evidence>
<dbReference type="PANTHER" id="PTHR32285:SF324">
    <property type="entry name" value="PROTEIN TRICHOME BIREFRINGENCE-LIKE 25"/>
    <property type="match status" value="1"/>
</dbReference>
<protein>
    <recommendedName>
        <fullName evidence="13">Trichome birefringence-like N-terminal domain-containing protein</fullName>
    </recommendedName>
</protein>
<gene>
    <name evidence="11" type="ORF">J5N97_028100</name>
</gene>
<name>A0A9D5BYD1_9LILI</name>
<keyword evidence="7 8" id="KW-0472">Membrane</keyword>
<keyword evidence="12" id="KW-1185">Reference proteome</keyword>
<evidence type="ECO:0000256" key="6">
    <source>
        <dbReference type="ARBA" id="ARBA00023034"/>
    </source>
</evidence>
<keyword evidence="4" id="KW-0735">Signal-anchor</keyword>
<proteinExistence type="inferred from homology"/>
<feature type="domain" description="Trichome birefringence-like N-terminal" evidence="10">
    <location>
        <begin position="87"/>
        <end position="139"/>
    </location>
</feature>
<dbReference type="EMBL" id="JAGGNH010000009">
    <property type="protein sequence ID" value="KAJ0962978.1"/>
    <property type="molecule type" value="Genomic_DNA"/>
</dbReference>
<evidence type="ECO:0000313" key="11">
    <source>
        <dbReference type="EMBL" id="KAJ0962978.1"/>
    </source>
</evidence>
<evidence type="ECO:0000313" key="12">
    <source>
        <dbReference type="Proteomes" id="UP001085076"/>
    </source>
</evidence>
<evidence type="ECO:0000256" key="5">
    <source>
        <dbReference type="ARBA" id="ARBA00022989"/>
    </source>
</evidence>
<dbReference type="OrthoDB" id="630188at2759"/>
<dbReference type="AlphaFoldDB" id="A0A9D5BYD1"/>
<feature type="transmembrane region" description="Helical" evidence="8">
    <location>
        <begin position="20"/>
        <end position="41"/>
    </location>
</feature>
<feature type="domain" description="Trichome birefringence-like C-terminal" evidence="9">
    <location>
        <begin position="140"/>
        <end position="428"/>
    </location>
</feature>
<dbReference type="InterPro" id="IPR025846">
    <property type="entry name" value="TBL_N"/>
</dbReference>
<evidence type="ECO:0000256" key="2">
    <source>
        <dbReference type="ARBA" id="ARBA00007727"/>
    </source>
</evidence>
<evidence type="ECO:0000256" key="7">
    <source>
        <dbReference type="ARBA" id="ARBA00023136"/>
    </source>
</evidence>
<comment type="caution">
    <text evidence="11">The sequence shown here is derived from an EMBL/GenBank/DDBJ whole genome shotgun (WGS) entry which is preliminary data.</text>
</comment>
<organism evidence="11 12">
    <name type="scientific">Dioscorea zingiberensis</name>
    <dbReference type="NCBI Taxonomy" id="325984"/>
    <lineage>
        <taxon>Eukaryota</taxon>
        <taxon>Viridiplantae</taxon>
        <taxon>Streptophyta</taxon>
        <taxon>Embryophyta</taxon>
        <taxon>Tracheophyta</taxon>
        <taxon>Spermatophyta</taxon>
        <taxon>Magnoliopsida</taxon>
        <taxon>Liliopsida</taxon>
        <taxon>Dioscoreales</taxon>
        <taxon>Dioscoreaceae</taxon>
        <taxon>Dioscorea</taxon>
    </lineage>
</organism>
<evidence type="ECO:0000259" key="10">
    <source>
        <dbReference type="Pfam" id="PF14416"/>
    </source>
</evidence>
<comment type="subcellular location">
    <subcellularLocation>
        <location evidence="1">Golgi apparatus membrane</location>
        <topology evidence="1">Single-pass type II membrane protein</topology>
    </subcellularLocation>
</comment>
<dbReference type="Pfam" id="PF13839">
    <property type="entry name" value="PC-Esterase"/>
    <property type="match status" value="1"/>
</dbReference>
<sequence>MWLWNWDRWPLLQRRGNQFFAKLLVSMLLVGFSFRCLFFFFSDSFAFLPLSQQPLRDYQSVENNGASDASVLEAALQNGVENSREGKCDLFTGEWISNPSGPAYTSESCPFIESPQNCIKNGRPDTGYLYWRWKPYGCNLPSFDAEKFLDVMRDKSWALVGDSISRNHVQSLICLLVKVEEPVEVYHDEEFKIRRWHFHSHNVTISVIWSPFLVKAENFRHELGVSSSEIEIHLDILDEKWISQYKNFDYILISGGPWFLRTAIYWENNTIIGCNSCQEKKNLAEISVQYAFRKVLRLLYHFFATSEHKPFIMYRSWPPSHFEYGEWFDGGRCSRTAPYKEGEFMGTDLEHLMRGIELEEFKNAVVNGACLKLLDIYRLSLLRPDGHSGPYRTFRPFDNKNKSASIQNDCLHWCLPGPIDFWNDLIMELVLNGKPK</sequence>
<accession>A0A9D5BYD1</accession>
<keyword evidence="3 8" id="KW-0812">Transmembrane</keyword>
<evidence type="ECO:0008006" key="13">
    <source>
        <dbReference type="Google" id="ProtNLM"/>
    </source>
</evidence>
<evidence type="ECO:0000256" key="4">
    <source>
        <dbReference type="ARBA" id="ARBA00022968"/>
    </source>
</evidence>